<sequence length="193" mass="23072">MIVTSRSEEMSDNVSDQTSITPHTSNIPAWILKMAEDERCYEEAKKQAKIELERCRTHVLREFEQQRKQCEDAHRSEMDAMRQQLDRRIKELEKVQTDIALNKVRRLSMDHSFRSREEREKKMREVKDSSKQVFNKERKRFSIGIEQLMEQKQLEHREQMNKLAIQEAKALQQLEEVRATIHADEHPARPTSR</sequence>
<dbReference type="Proteomes" id="UP001196413">
    <property type="component" value="Unassembled WGS sequence"/>
</dbReference>
<evidence type="ECO:0000256" key="2">
    <source>
        <dbReference type="SAM" id="MobiDB-lite"/>
    </source>
</evidence>
<proteinExistence type="predicted"/>
<evidence type="ECO:0000313" key="3">
    <source>
        <dbReference type="EMBL" id="KAJ1347988.1"/>
    </source>
</evidence>
<dbReference type="Gene3D" id="1.20.1230.10">
    <property type="entry name" value="Phospholipase C beta, distal C-terminal domain"/>
    <property type="match status" value="1"/>
</dbReference>
<accession>A0AAD5M0Y8</accession>
<dbReference type="SUPFAM" id="SSF69989">
    <property type="entry name" value="C-terminal domain of PLC-beta"/>
    <property type="match status" value="1"/>
</dbReference>
<feature type="region of interest" description="Disordered" evidence="2">
    <location>
        <begin position="1"/>
        <end position="23"/>
    </location>
</feature>
<evidence type="ECO:0000256" key="1">
    <source>
        <dbReference type="SAM" id="Coils"/>
    </source>
</evidence>
<keyword evidence="4" id="KW-1185">Reference proteome</keyword>
<comment type="caution">
    <text evidence="3">The sequence shown here is derived from an EMBL/GenBank/DDBJ whole genome shotgun (WGS) entry which is preliminary data.</text>
</comment>
<protein>
    <submittedName>
        <fullName evidence="3">Uncharacterized protein</fullName>
    </submittedName>
</protein>
<name>A0AAD5M0Y8_PARTN</name>
<evidence type="ECO:0000313" key="4">
    <source>
        <dbReference type="Proteomes" id="UP001196413"/>
    </source>
</evidence>
<reference evidence="3" key="1">
    <citation type="submission" date="2021-06" db="EMBL/GenBank/DDBJ databases">
        <title>Parelaphostrongylus tenuis whole genome reference sequence.</title>
        <authorList>
            <person name="Garwood T.J."/>
            <person name="Larsen P.A."/>
            <person name="Fountain-Jones N.M."/>
            <person name="Garbe J.R."/>
            <person name="Macchietto M.G."/>
            <person name="Kania S.A."/>
            <person name="Gerhold R.W."/>
            <person name="Richards J.E."/>
            <person name="Wolf T.M."/>
        </authorList>
    </citation>
    <scope>NUCLEOTIDE SEQUENCE</scope>
    <source>
        <strain evidence="3">MNPRO001-30</strain>
        <tissue evidence="3">Meninges</tissue>
    </source>
</reference>
<keyword evidence="1" id="KW-0175">Coiled coil</keyword>
<dbReference type="EMBL" id="JAHQIW010000415">
    <property type="protein sequence ID" value="KAJ1347988.1"/>
    <property type="molecule type" value="Genomic_DNA"/>
</dbReference>
<dbReference type="AlphaFoldDB" id="A0AAD5M0Y8"/>
<feature type="coiled-coil region" evidence="1">
    <location>
        <begin position="149"/>
        <end position="180"/>
    </location>
</feature>
<organism evidence="3 4">
    <name type="scientific">Parelaphostrongylus tenuis</name>
    <name type="common">Meningeal worm</name>
    <dbReference type="NCBI Taxonomy" id="148309"/>
    <lineage>
        <taxon>Eukaryota</taxon>
        <taxon>Metazoa</taxon>
        <taxon>Ecdysozoa</taxon>
        <taxon>Nematoda</taxon>
        <taxon>Chromadorea</taxon>
        <taxon>Rhabditida</taxon>
        <taxon>Rhabditina</taxon>
        <taxon>Rhabditomorpha</taxon>
        <taxon>Strongyloidea</taxon>
        <taxon>Metastrongylidae</taxon>
        <taxon>Parelaphostrongylus</taxon>
    </lineage>
</organism>
<gene>
    <name evidence="3" type="ORF">KIN20_003194</name>
</gene>
<dbReference type="InterPro" id="IPR042531">
    <property type="entry name" value="PLC-beta_C_sf"/>
</dbReference>
<feature type="compositionally biased region" description="Polar residues" evidence="2">
    <location>
        <begin position="12"/>
        <end position="23"/>
    </location>
</feature>